<accession>A0A916WMH4</accession>
<dbReference type="GO" id="GO:0052689">
    <property type="term" value="F:carboxylic ester hydrolase activity"/>
    <property type="evidence" value="ECO:0007669"/>
    <property type="project" value="UniProtKB-ARBA"/>
</dbReference>
<dbReference type="InterPro" id="IPR002925">
    <property type="entry name" value="Dienelactn_hydro"/>
</dbReference>
<dbReference type="RefSeq" id="WP_188709938.1">
    <property type="nucleotide sequence ID" value="NZ_BMIG01000018.1"/>
</dbReference>
<dbReference type="Pfam" id="PF01738">
    <property type="entry name" value="DLH"/>
    <property type="match status" value="1"/>
</dbReference>
<sequence length="285" mass="29909">MGKGLKALFICGLLATGLPGGVAAAAAPQEVSYPSHDGTLIKAWVVLPDGPVPRGSVVALHGCGGLYASRGARRGQLNARHQAMADMLVGQGYAAVFPDSLSPRGESELCTQKIGSRQIDQTQRRADALGTLAWVAAQPWATSGRIALLGWSHGGSAVLAATDLSRADVRAQLPQPALAVAFYPGCSAALKSGYRPNARLVLMLGEKDDWTPPGPCVELGKTMGAEVNLYADSYHDFDSPVGEVRLRLDVPNGVNLGQGVHVGPNPAAREQAYARLRELLAQAFR</sequence>
<dbReference type="PANTHER" id="PTHR22946:SF9">
    <property type="entry name" value="POLYKETIDE TRANSFERASE AF380"/>
    <property type="match status" value="1"/>
</dbReference>
<feature type="domain" description="Dienelactone hydrolase" evidence="3">
    <location>
        <begin position="43"/>
        <end position="283"/>
    </location>
</feature>
<protein>
    <submittedName>
        <fullName evidence="4">Dienelactone hydrolase</fullName>
    </submittedName>
</protein>
<comment type="caution">
    <text evidence="4">The sequence shown here is derived from an EMBL/GenBank/DDBJ whole genome shotgun (WGS) entry which is preliminary data.</text>
</comment>
<keyword evidence="2" id="KW-0732">Signal</keyword>
<dbReference type="SUPFAM" id="SSF53474">
    <property type="entry name" value="alpha/beta-Hydrolases"/>
    <property type="match status" value="1"/>
</dbReference>
<dbReference type="PANTHER" id="PTHR22946">
    <property type="entry name" value="DIENELACTONE HYDROLASE DOMAIN-CONTAINING PROTEIN-RELATED"/>
    <property type="match status" value="1"/>
</dbReference>
<keyword evidence="1 4" id="KW-0378">Hydrolase</keyword>
<reference evidence="4" key="2">
    <citation type="submission" date="2020-09" db="EMBL/GenBank/DDBJ databases">
        <authorList>
            <person name="Sun Q."/>
            <person name="Zhou Y."/>
        </authorList>
    </citation>
    <scope>NUCLEOTIDE SEQUENCE</scope>
    <source>
        <strain evidence="4">CGMCC 1.15322</strain>
    </source>
</reference>
<dbReference type="Proteomes" id="UP000620596">
    <property type="component" value="Unassembled WGS sequence"/>
</dbReference>
<dbReference type="InterPro" id="IPR050261">
    <property type="entry name" value="FrsA_esterase"/>
</dbReference>
<organism evidence="4 5">
    <name type="scientific">Polaromonas eurypsychrophila</name>
    <dbReference type="NCBI Taxonomy" id="1614635"/>
    <lineage>
        <taxon>Bacteria</taxon>
        <taxon>Pseudomonadati</taxon>
        <taxon>Pseudomonadota</taxon>
        <taxon>Betaproteobacteria</taxon>
        <taxon>Burkholderiales</taxon>
        <taxon>Comamonadaceae</taxon>
        <taxon>Polaromonas</taxon>
    </lineage>
</organism>
<proteinExistence type="predicted"/>
<feature type="chain" id="PRO_5037045020" evidence="2">
    <location>
        <begin position="25"/>
        <end position="285"/>
    </location>
</feature>
<dbReference type="AlphaFoldDB" id="A0A916WMH4"/>
<evidence type="ECO:0000256" key="2">
    <source>
        <dbReference type="SAM" id="SignalP"/>
    </source>
</evidence>
<evidence type="ECO:0000313" key="4">
    <source>
        <dbReference type="EMBL" id="GGB12219.1"/>
    </source>
</evidence>
<feature type="signal peptide" evidence="2">
    <location>
        <begin position="1"/>
        <end position="24"/>
    </location>
</feature>
<evidence type="ECO:0000259" key="3">
    <source>
        <dbReference type="Pfam" id="PF01738"/>
    </source>
</evidence>
<reference evidence="4" key="1">
    <citation type="journal article" date="2014" name="Int. J. Syst. Evol. Microbiol.">
        <title>Complete genome sequence of Corynebacterium casei LMG S-19264T (=DSM 44701T), isolated from a smear-ripened cheese.</title>
        <authorList>
            <consortium name="US DOE Joint Genome Institute (JGI-PGF)"/>
            <person name="Walter F."/>
            <person name="Albersmeier A."/>
            <person name="Kalinowski J."/>
            <person name="Ruckert C."/>
        </authorList>
    </citation>
    <scope>NUCLEOTIDE SEQUENCE</scope>
    <source>
        <strain evidence="4">CGMCC 1.15322</strain>
    </source>
</reference>
<dbReference type="InterPro" id="IPR029058">
    <property type="entry name" value="AB_hydrolase_fold"/>
</dbReference>
<name>A0A916WMH4_9BURK</name>
<evidence type="ECO:0000313" key="5">
    <source>
        <dbReference type="Proteomes" id="UP000620596"/>
    </source>
</evidence>
<dbReference type="Gene3D" id="3.40.50.1820">
    <property type="entry name" value="alpha/beta hydrolase"/>
    <property type="match status" value="1"/>
</dbReference>
<gene>
    <name evidence="4" type="ORF">GCM10011496_36420</name>
</gene>
<dbReference type="EMBL" id="BMIG01000018">
    <property type="protein sequence ID" value="GGB12219.1"/>
    <property type="molecule type" value="Genomic_DNA"/>
</dbReference>
<keyword evidence="5" id="KW-1185">Reference proteome</keyword>
<evidence type="ECO:0000256" key="1">
    <source>
        <dbReference type="ARBA" id="ARBA00022801"/>
    </source>
</evidence>